<accession>A0A011A009</accession>
<comment type="subcellular location">
    <subcellularLocation>
        <location evidence="1">Cell membrane</location>
        <topology evidence="1">Single-pass type II membrane protein</topology>
    </subcellularLocation>
</comment>
<feature type="domain" description="Peptidase S26" evidence="10">
    <location>
        <begin position="103"/>
        <end position="140"/>
    </location>
</feature>
<name>A0A011A009_9ACTN</name>
<keyword evidence="4" id="KW-0645">Protease</keyword>
<evidence type="ECO:0000259" key="10">
    <source>
        <dbReference type="Pfam" id="PF10502"/>
    </source>
</evidence>
<evidence type="ECO:0000256" key="8">
    <source>
        <dbReference type="ARBA" id="ARBA00023136"/>
    </source>
</evidence>
<dbReference type="PANTHER" id="PTHR46041:SF2">
    <property type="entry name" value="MITOCHONDRIAL INNER MEMBRANE PROTEASE SUBUNIT 2"/>
    <property type="match status" value="1"/>
</dbReference>
<proteinExistence type="inferred from homology"/>
<keyword evidence="7" id="KW-1133">Transmembrane helix</keyword>
<evidence type="ECO:0000313" key="11">
    <source>
        <dbReference type="EMBL" id="EXG82802.1"/>
    </source>
</evidence>
<keyword evidence="12" id="KW-1185">Reference proteome</keyword>
<dbReference type="Pfam" id="PF10502">
    <property type="entry name" value="Peptidase_S26"/>
    <property type="match status" value="2"/>
</dbReference>
<dbReference type="InterPro" id="IPR019758">
    <property type="entry name" value="Pept_S26A_signal_pept_1_CS"/>
</dbReference>
<comment type="similarity">
    <text evidence="2">Belongs to the peptidase S26 family. IMP2 subfamily.</text>
</comment>
<dbReference type="PANTHER" id="PTHR46041">
    <property type="entry name" value="MITOCHONDRIAL INNER MEMBRANE PROTEASE SUBUNIT 2"/>
    <property type="match status" value="1"/>
</dbReference>
<organism evidence="11 12">
    <name type="scientific">Cryptosporangium arvum DSM 44712</name>
    <dbReference type="NCBI Taxonomy" id="927661"/>
    <lineage>
        <taxon>Bacteria</taxon>
        <taxon>Bacillati</taxon>
        <taxon>Actinomycetota</taxon>
        <taxon>Actinomycetes</taxon>
        <taxon>Cryptosporangiales</taxon>
        <taxon>Cryptosporangiaceae</taxon>
        <taxon>Cryptosporangium</taxon>
    </lineage>
</organism>
<dbReference type="GO" id="GO:0004252">
    <property type="term" value="F:serine-type endopeptidase activity"/>
    <property type="evidence" value="ECO:0007669"/>
    <property type="project" value="InterPro"/>
</dbReference>
<evidence type="ECO:0000256" key="9">
    <source>
        <dbReference type="PIRSR" id="PIRSR600223-1"/>
    </source>
</evidence>
<feature type="active site" evidence="9">
    <location>
        <position position="82"/>
    </location>
</feature>
<dbReference type="InterPro" id="IPR019756">
    <property type="entry name" value="Pept_S26A_signal_pept_1_Ser-AS"/>
</dbReference>
<feature type="domain" description="Peptidase S26" evidence="10">
    <location>
        <begin position="21"/>
        <end position="90"/>
    </location>
</feature>
<dbReference type="Gene3D" id="2.10.109.10">
    <property type="entry name" value="Umud Fragment, subunit A"/>
    <property type="match status" value="1"/>
</dbReference>
<evidence type="ECO:0000256" key="6">
    <source>
        <dbReference type="ARBA" id="ARBA00022801"/>
    </source>
</evidence>
<dbReference type="HOGENOM" id="CLU_028723_10_0_11"/>
<evidence type="ECO:0000256" key="2">
    <source>
        <dbReference type="ARBA" id="ARBA00007066"/>
    </source>
</evidence>
<dbReference type="PROSITE" id="PS00761">
    <property type="entry name" value="SPASE_I_3"/>
    <property type="match status" value="1"/>
</dbReference>
<dbReference type="RefSeq" id="WP_035852751.1">
    <property type="nucleotide sequence ID" value="NZ_KK073874.1"/>
</dbReference>
<keyword evidence="6" id="KW-0378">Hydrolase</keyword>
<dbReference type="Proteomes" id="UP000021053">
    <property type="component" value="Unassembled WGS sequence"/>
</dbReference>
<evidence type="ECO:0000256" key="4">
    <source>
        <dbReference type="ARBA" id="ARBA00022670"/>
    </source>
</evidence>
<dbReference type="InterPro" id="IPR019533">
    <property type="entry name" value="Peptidase_S26"/>
</dbReference>
<reference evidence="11 12" key="1">
    <citation type="submission" date="2013-07" db="EMBL/GenBank/DDBJ databases">
        <authorList>
            <consortium name="DOE Joint Genome Institute"/>
            <person name="Eisen J."/>
            <person name="Huntemann M."/>
            <person name="Han J."/>
            <person name="Chen A."/>
            <person name="Kyrpides N."/>
            <person name="Mavromatis K."/>
            <person name="Markowitz V."/>
            <person name="Palaniappan K."/>
            <person name="Ivanova N."/>
            <person name="Schaumberg A."/>
            <person name="Pati A."/>
            <person name="Liolios K."/>
            <person name="Nordberg H.P."/>
            <person name="Cantor M.N."/>
            <person name="Hua S.X."/>
            <person name="Woyke T."/>
        </authorList>
    </citation>
    <scope>NUCLEOTIDE SEQUENCE [LARGE SCALE GENOMIC DNA]</scope>
    <source>
        <strain evidence="11 12">DSM 44712</strain>
    </source>
</reference>
<protein>
    <recommendedName>
        <fullName evidence="3">Mitochondrial inner membrane protease subunit 2</fullName>
    </recommendedName>
</protein>
<dbReference type="CDD" id="cd06530">
    <property type="entry name" value="S26_SPase_I"/>
    <property type="match status" value="1"/>
</dbReference>
<dbReference type="InterPro" id="IPR037730">
    <property type="entry name" value="IMP2"/>
</dbReference>
<dbReference type="GO" id="GO:0005886">
    <property type="term" value="C:plasma membrane"/>
    <property type="evidence" value="ECO:0007669"/>
    <property type="project" value="UniProtKB-SubCell"/>
</dbReference>
<dbReference type="GO" id="GO:0006465">
    <property type="term" value="P:signal peptide processing"/>
    <property type="evidence" value="ECO:0007669"/>
    <property type="project" value="InterPro"/>
</dbReference>
<evidence type="ECO:0000256" key="3">
    <source>
        <dbReference type="ARBA" id="ARBA00013650"/>
    </source>
</evidence>
<evidence type="ECO:0000256" key="1">
    <source>
        <dbReference type="ARBA" id="ARBA00004401"/>
    </source>
</evidence>
<feature type="active site" evidence="9">
    <location>
        <position position="35"/>
    </location>
</feature>
<gene>
    <name evidence="11" type="ORF">CryarDRAFT_4003</name>
</gene>
<evidence type="ECO:0000256" key="7">
    <source>
        <dbReference type="ARBA" id="ARBA00022989"/>
    </source>
</evidence>
<comment type="caution">
    <text evidence="11">The sequence shown here is derived from an EMBL/GenBank/DDBJ whole genome shotgun (WGS) entry which is preliminary data.</text>
</comment>
<keyword evidence="5" id="KW-0812">Transmembrane</keyword>
<dbReference type="PRINTS" id="PR00727">
    <property type="entry name" value="LEADERPTASE"/>
</dbReference>
<dbReference type="InterPro" id="IPR036286">
    <property type="entry name" value="LexA/Signal_pep-like_sf"/>
</dbReference>
<dbReference type="InterPro" id="IPR000223">
    <property type="entry name" value="Pept_S26A_signal_pept_1"/>
</dbReference>
<evidence type="ECO:0000313" key="12">
    <source>
        <dbReference type="Proteomes" id="UP000021053"/>
    </source>
</evidence>
<dbReference type="PROSITE" id="PS00501">
    <property type="entry name" value="SPASE_I_1"/>
    <property type="match status" value="1"/>
</dbReference>
<keyword evidence="8" id="KW-0472">Membrane</keyword>
<sequence length="146" mass="15359">MRAVLTGVAVAGAAAGAGWWVLRRGFVVVAVSGESMLPTFRPGDRVLVRRRPLHRVRRGQVVVLAPPAELRALPGNPPWLIKRAVALPGDPLPAGVGTPAGHRGDRVPPGRFVVLGDNAGHSYDSRRAGAFPAGSLLGVVLRVVRH</sequence>
<evidence type="ECO:0000256" key="5">
    <source>
        <dbReference type="ARBA" id="ARBA00022692"/>
    </source>
</evidence>
<dbReference type="EMBL" id="JFBT01000001">
    <property type="protein sequence ID" value="EXG82802.1"/>
    <property type="molecule type" value="Genomic_DNA"/>
</dbReference>
<dbReference type="SUPFAM" id="SSF51306">
    <property type="entry name" value="LexA/Signal peptidase"/>
    <property type="match status" value="1"/>
</dbReference>
<dbReference type="AlphaFoldDB" id="A0A011A009"/>